<evidence type="ECO:0000256" key="5">
    <source>
        <dbReference type="SAM" id="MobiDB-lite"/>
    </source>
</evidence>
<dbReference type="GO" id="GO:0044613">
    <property type="term" value="C:nuclear pore central transport channel"/>
    <property type="evidence" value="ECO:0007669"/>
    <property type="project" value="TreeGrafter"/>
</dbReference>
<evidence type="ECO:0000256" key="1">
    <source>
        <dbReference type="ARBA" id="ARBA00004123"/>
    </source>
</evidence>
<protein>
    <recommendedName>
        <fullName evidence="6">RRM Nup35-type domain-containing protein</fullName>
    </recommendedName>
</protein>
<proteinExistence type="predicted"/>
<feature type="domain" description="RRM Nup35-type" evidence="6">
    <location>
        <begin position="373"/>
        <end position="444"/>
    </location>
</feature>
<evidence type="ECO:0000256" key="3">
    <source>
        <dbReference type="ARBA" id="ARBA00022816"/>
    </source>
</evidence>
<keyword evidence="4" id="KW-0539">Nucleus</keyword>
<evidence type="ECO:0000256" key="4">
    <source>
        <dbReference type="ARBA" id="ARBA00023242"/>
    </source>
</evidence>
<dbReference type="GO" id="GO:0051028">
    <property type="term" value="P:mRNA transport"/>
    <property type="evidence" value="ECO:0007669"/>
    <property type="project" value="UniProtKB-KW"/>
</dbReference>
<dbReference type="AlphaFoldDB" id="A0A9W8G781"/>
<feature type="region of interest" description="Disordered" evidence="5">
    <location>
        <begin position="1"/>
        <end position="131"/>
    </location>
</feature>
<gene>
    <name evidence="7" type="ORF">GGI25_000789</name>
</gene>
<accession>A0A9W8G781</accession>
<feature type="compositionally biased region" description="Polar residues" evidence="5">
    <location>
        <begin position="77"/>
        <end position="113"/>
    </location>
</feature>
<dbReference type="Pfam" id="PF05172">
    <property type="entry name" value="RRM_Nup35"/>
    <property type="match status" value="1"/>
</dbReference>
<evidence type="ECO:0000256" key="2">
    <source>
        <dbReference type="ARBA" id="ARBA00022448"/>
    </source>
</evidence>
<dbReference type="GO" id="GO:0005543">
    <property type="term" value="F:phospholipid binding"/>
    <property type="evidence" value="ECO:0007669"/>
    <property type="project" value="TreeGrafter"/>
</dbReference>
<reference evidence="7" key="1">
    <citation type="submission" date="2022-07" db="EMBL/GenBank/DDBJ databases">
        <title>Phylogenomic reconstructions and comparative analyses of Kickxellomycotina fungi.</title>
        <authorList>
            <person name="Reynolds N.K."/>
            <person name="Stajich J.E."/>
            <person name="Barry K."/>
            <person name="Grigoriev I.V."/>
            <person name="Crous P."/>
            <person name="Smith M.E."/>
        </authorList>
    </citation>
    <scope>NUCLEOTIDE SEQUENCE</scope>
    <source>
        <strain evidence="7">NRRL 3115</strain>
    </source>
</reference>
<comment type="subcellular location">
    <subcellularLocation>
        <location evidence="1">Nucleus</location>
    </subcellularLocation>
</comment>
<evidence type="ECO:0000259" key="6">
    <source>
        <dbReference type="Pfam" id="PF05172"/>
    </source>
</evidence>
<dbReference type="GO" id="GO:0044615">
    <property type="term" value="C:nuclear pore nuclear basket"/>
    <property type="evidence" value="ECO:0007669"/>
    <property type="project" value="TreeGrafter"/>
</dbReference>
<dbReference type="InterPro" id="IPR007846">
    <property type="entry name" value="RRM_NUP35_dom"/>
</dbReference>
<sequence length="578" mass="60112">MSYAPTQPVGGRVRFPPPPTPSLSSGLQTRGDLFTPTRQSTATSSPFRTVLRRSAYLEPEPNANPFTPRPDRGASPVSGSRTLARRNTTLGTVSRGNRTSLYQTGPTSTSKASTGIAGDTRLPLPSTNSSEDISISMGGGGNGGSIGGIGAWPSDTYNNSNSVSSLGIGGSTGIASDVTSKTPFARPRSPAPRSASPHKSTKKLPSFLLGSAQPGKSSSVAATYQPDTALTSASSASSSVFGLSSARLPNELPLSSHPISPRVSRRLSGFGSNDMLSSAYKSSVVTAAGRTVPGTTTTLEDAPPIVTLDDMDDEKPNVFLNGKNISNPAQLDDADPFSSPHDAHNSAYAANSLPINDSENNTGGQDYEDVKIRSVLVSGLPPESESSALNQFRVYGEILAFVVAPSKANSLALLYAEPWQAQRAVAQGGNAGCILIGDRTLASISWADVDSTSLLYKKVFPGRAVPASAAQPNTDEFTLSQAIYAQSPRKRPLSTAQQNGGGSRIDKIRETEAARSSRAAGPGSPFRQQRFTGFGGFSTSETAAGINSASSVSVLKASATPRPRNGLLQSALDILFGW</sequence>
<dbReference type="Proteomes" id="UP001151518">
    <property type="component" value="Unassembled WGS sequence"/>
</dbReference>
<dbReference type="OrthoDB" id="5555342at2759"/>
<name>A0A9W8G781_9FUNG</name>
<feature type="region of interest" description="Disordered" evidence="5">
    <location>
        <begin position="177"/>
        <end position="220"/>
    </location>
</feature>
<dbReference type="EMBL" id="JANBTW010000006">
    <property type="protein sequence ID" value="KAJ2680196.1"/>
    <property type="molecule type" value="Genomic_DNA"/>
</dbReference>
<comment type="caution">
    <text evidence="7">The sequence shown here is derived from an EMBL/GenBank/DDBJ whole genome shotgun (WGS) entry which is preliminary data.</text>
</comment>
<evidence type="ECO:0000313" key="7">
    <source>
        <dbReference type="EMBL" id="KAJ2680196.1"/>
    </source>
</evidence>
<evidence type="ECO:0000313" key="8">
    <source>
        <dbReference type="Proteomes" id="UP001151518"/>
    </source>
</evidence>
<dbReference type="GO" id="GO:0017056">
    <property type="term" value="F:structural constituent of nuclear pore"/>
    <property type="evidence" value="ECO:0007669"/>
    <property type="project" value="TreeGrafter"/>
</dbReference>
<dbReference type="InterPro" id="IPR012677">
    <property type="entry name" value="Nucleotide-bd_a/b_plait_sf"/>
</dbReference>
<dbReference type="GO" id="GO:0006607">
    <property type="term" value="P:NLS-bearing protein import into nucleus"/>
    <property type="evidence" value="ECO:0007669"/>
    <property type="project" value="TreeGrafter"/>
</dbReference>
<dbReference type="GO" id="GO:0006999">
    <property type="term" value="P:nuclear pore organization"/>
    <property type="evidence" value="ECO:0007669"/>
    <property type="project" value="TreeGrafter"/>
</dbReference>
<feature type="compositionally biased region" description="Low complexity" evidence="5">
    <location>
        <begin position="185"/>
        <end position="197"/>
    </location>
</feature>
<organism evidence="7 8">
    <name type="scientific">Coemansia spiralis</name>
    <dbReference type="NCBI Taxonomy" id="417178"/>
    <lineage>
        <taxon>Eukaryota</taxon>
        <taxon>Fungi</taxon>
        <taxon>Fungi incertae sedis</taxon>
        <taxon>Zoopagomycota</taxon>
        <taxon>Kickxellomycotina</taxon>
        <taxon>Kickxellomycetes</taxon>
        <taxon>Kickxellales</taxon>
        <taxon>Kickxellaceae</taxon>
        <taxon>Coemansia</taxon>
    </lineage>
</organism>
<keyword evidence="2" id="KW-0813">Transport</keyword>
<dbReference type="Gene3D" id="3.30.70.330">
    <property type="match status" value="1"/>
</dbReference>
<keyword evidence="3" id="KW-0509">mRNA transport</keyword>
<feature type="region of interest" description="Disordered" evidence="5">
    <location>
        <begin position="511"/>
        <end position="530"/>
    </location>
</feature>
<dbReference type="PANTHER" id="PTHR21527:SF6">
    <property type="entry name" value="NUCLEOPORIN NUP35"/>
    <property type="match status" value="1"/>
</dbReference>
<dbReference type="PANTHER" id="PTHR21527">
    <property type="entry name" value="NUCLEOPORIN NUP35"/>
    <property type="match status" value="1"/>
</dbReference>
<feature type="compositionally biased region" description="Low complexity" evidence="5">
    <location>
        <begin position="516"/>
        <end position="530"/>
    </location>
</feature>
<feature type="compositionally biased region" description="Polar residues" evidence="5">
    <location>
        <begin position="36"/>
        <end position="47"/>
    </location>
</feature>